<feature type="active site" evidence="7">
    <location>
        <position position="411"/>
    </location>
</feature>
<dbReference type="InterPro" id="IPR002792">
    <property type="entry name" value="TRAM_dom"/>
</dbReference>
<dbReference type="Gene3D" id="3.40.50.150">
    <property type="entry name" value="Vaccinia Virus protein VP39"/>
    <property type="match status" value="1"/>
</dbReference>
<dbReference type="InterPro" id="IPR029063">
    <property type="entry name" value="SAM-dependent_MTases_sf"/>
</dbReference>
<feature type="binding site" evidence="6">
    <location>
        <position position="336"/>
    </location>
    <ligand>
        <name>S-adenosyl-L-methionine</name>
        <dbReference type="ChEBI" id="CHEBI:59789"/>
    </ligand>
</feature>
<keyword evidence="11" id="KW-1185">Reference proteome</keyword>
<dbReference type="Gene3D" id="2.40.50.140">
    <property type="entry name" value="Nucleic acid-binding proteins"/>
    <property type="match status" value="1"/>
</dbReference>
<reference evidence="10 11" key="1">
    <citation type="submission" date="2016-10" db="EMBL/GenBank/DDBJ databases">
        <authorList>
            <person name="Varghese N."/>
            <person name="Submissions S."/>
        </authorList>
    </citation>
    <scope>NUCLEOTIDE SEQUENCE [LARGE SCALE GENOMIC DNA]</scope>
    <source>
        <strain evidence="10 11">DSM 18839</strain>
    </source>
</reference>
<dbReference type="Gene3D" id="2.40.50.1070">
    <property type="match status" value="1"/>
</dbReference>
<evidence type="ECO:0000256" key="6">
    <source>
        <dbReference type="PROSITE-ProRule" id="PRU01024"/>
    </source>
</evidence>
<sequence>MPPRRRRSKPTPIKKGRIPANAGPVDVEIETVGGRGDGVGTATVKIGYDERARLVFVPFTLPGERVRARPVADRGEGVAAEPVELLSTADDRVDPACPHFMTCGGCALQHWRDESYQDWKVGQIRQHLSRVGIEGFPMAPLVTAEPGTRRRADFAVRRLSDRTVLGFHERGGSKIVPLDTCPVLTAPIQALLHPVSDQMHRVLQTGEGADVIVNHLHSGLDMLVVLPRSPNLQEREAWAEFAETEGLARLSMRVAGDSDPMPEPLSGRGAATIRLGGVDVTPPPGAFLQATASGETAIREAVAQAARKAKRRLDLFAGIGTLSLPLAADGPVLAIDGDTLAIRALRAAADAAGLGTARLKTETRDLFKLPLEGDELDGFDVAVFDPPRAGAKAQAAALAASGIPTIVAVSCNPATFARDAAALVEGGYTLERLVPIDQFLWSPHIELVAVFRR</sequence>
<name>A0A8G2BJH7_9PROT</name>
<evidence type="ECO:0000256" key="1">
    <source>
        <dbReference type="ARBA" id="ARBA00022485"/>
    </source>
</evidence>
<dbReference type="Pfam" id="PF05958">
    <property type="entry name" value="tRNA_U5-meth_tr"/>
    <property type="match status" value="1"/>
</dbReference>
<feature type="domain" description="TRAM" evidence="9">
    <location>
        <begin position="12"/>
        <end position="84"/>
    </location>
</feature>
<dbReference type="SUPFAM" id="SSF50249">
    <property type="entry name" value="Nucleic acid-binding proteins"/>
    <property type="match status" value="1"/>
</dbReference>
<feature type="binding site" evidence="6">
    <location>
        <position position="289"/>
    </location>
    <ligand>
        <name>S-adenosyl-L-methionine</name>
        <dbReference type="ChEBI" id="CHEBI:59789"/>
    </ligand>
</feature>
<feature type="active site" description="Nucleophile" evidence="6">
    <location>
        <position position="411"/>
    </location>
</feature>
<evidence type="ECO:0000256" key="4">
    <source>
        <dbReference type="ARBA" id="ARBA00022691"/>
    </source>
</evidence>
<dbReference type="InterPro" id="IPR012340">
    <property type="entry name" value="NA-bd_OB-fold"/>
</dbReference>
<dbReference type="AlphaFoldDB" id="A0A8G2BJH7"/>
<dbReference type="Proteomes" id="UP000198615">
    <property type="component" value="Unassembled WGS sequence"/>
</dbReference>
<keyword evidence="4 6" id="KW-0949">S-adenosyl-L-methionine</keyword>
<dbReference type="SUPFAM" id="SSF53335">
    <property type="entry name" value="S-adenosyl-L-methionine-dependent methyltransferases"/>
    <property type="match status" value="1"/>
</dbReference>
<dbReference type="PROSITE" id="PS51687">
    <property type="entry name" value="SAM_MT_RNA_M5U"/>
    <property type="match status" value="1"/>
</dbReference>
<dbReference type="GO" id="GO:0070041">
    <property type="term" value="F:rRNA (uridine-C5-)-methyltransferase activity"/>
    <property type="evidence" value="ECO:0007669"/>
    <property type="project" value="TreeGrafter"/>
</dbReference>
<dbReference type="GO" id="GO:0051539">
    <property type="term" value="F:4 iron, 4 sulfur cluster binding"/>
    <property type="evidence" value="ECO:0007669"/>
    <property type="project" value="UniProtKB-KW"/>
</dbReference>
<dbReference type="PROSITE" id="PS01230">
    <property type="entry name" value="TRMA_1"/>
    <property type="match status" value="1"/>
</dbReference>
<keyword evidence="3 6" id="KW-0808">Transferase</keyword>
<protein>
    <submittedName>
        <fullName evidence="10">23S rRNA (Uracil1939-C5)-methyltransferase</fullName>
    </submittedName>
</protein>
<dbReference type="PROSITE" id="PS50926">
    <property type="entry name" value="TRAM"/>
    <property type="match status" value="1"/>
</dbReference>
<dbReference type="InterPro" id="IPR030390">
    <property type="entry name" value="MeTrfase_TrmA_AS"/>
</dbReference>
<feature type="binding site" evidence="6">
    <location>
        <position position="385"/>
    </location>
    <ligand>
        <name>S-adenosyl-L-methionine</name>
        <dbReference type="ChEBI" id="CHEBI:59789"/>
    </ligand>
</feature>
<evidence type="ECO:0000256" key="7">
    <source>
        <dbReference type="PROSITE-ProRule" id="PRU10015"/>
    </source>
</evidence>
<dbReference type="PANTHER" id="PTHR11061">
    <property type="entry name" value="RNA M5U METHYLTRANSFERASE"/>
    <property type="match status" value="1"/>
</dbReference>
<feature type="region of interest" description="Disordered" evidence="8">
    <location>
        <begin position="1"/>
        <end position="20"/>
    </location>
</feature>
<organism evidence="10 11">
    <name type="scientific">Thalassobaculum litoreum DSM 18839</name>
    <dbReference type="NCBI Taxonomy" id="1123362"/>
    <lineage>
        <taxon>Bacteria</taxon>
        <taxon>Pseudomonadati</taxon>
        <taxon>Pseudomonadota</taxon>
        <taxon>Alphaproteobacteria</taxon>
        <taxon>Rhodospirillales</taxon>
        <taxon>Thalassobaculaceae</taxon>
        <taxon>Thalassobaculum</taxon>
    </lineage>
</organism>
<evidence type="ECO:0000256" key="8">
    <source>
        <dbReference type="SAM" id="MobiDB-lite"/>
    </source>
</evidence>
<evidence type="ECO:0000256" key="3">
    <source>
        <dbReference type="ARBA" id="ARBA00022679"/>
    </source>
</evidence>
<gene>
    <name evidence="10" type="ORF">SAMN05660686_03209</name>
</gene>
<dbReference type="OrthoDB" id="9804590at2"/>
<dbReference type="CDD" id="cd02440">
    <property type="entry name" value="AdoMet_MTases"/>
    <property type="match status" value="1"/>
</dbReference>
<keyword evidence="1" id="KW-0004">4Fe-4S</keyword>
<feature type="binding site" evidence="6">
    <location>
        <position position="316"/>
    </location>
    <ligand>
        <name>S-adenosyl-L-methionine</name>
        <dbReference type="ChEBI" id="CHEBI:59789"/>
    </ligand>
</feature>
<evidence type="ECO:0000259" key="9">
    <source>
        <dbReference type="PROSITE" id="PS50926"/>
    </source>
</evidence>
<keyword evidence="1" id="KW-0479">Metal-binding</keyword>
<dbReference type="PANTHER" id="PTHR11061:SF49">
    <property type="entry name" value="23S RRNA (URACIL(1939)-C(5))-METHYLTRANSFERASE RLMD"/>
    <property type="match status" value="1"/>
</dbReference>
<evidence type="ECO:0000256" key="2">
    <source>
        <dbReference type="ARBA" id="ARBA00022603"/>
    </source>
</evidence>
<comment type="caution">
    <text evidence="10">The sequence shown here is derived from an EMBL/GenBank/DDBJ whole genome shotgun (WGS) entry which is preliminary data.</text>
</comment>
<accession>A0A8G2BJH7</accession>
<dbReference type="GO" id="GO:0070475">
    <property type="term" value="P:rRNA base methylation"/>
    <property type="evidence" value="ECO:0007669"/>
    <property type="project" value="TreeGrafter"/>
</dbReference>
<dbReference type="InterPro" id="IPR010280">
    <property type="entry name" value="U5_MeTrfase_fam"/>
</dbReference>
<proteinExistence type="inferred from homology"/>
<keyword evidence="5" id="KW-0411">Iron-sulfur</keyword>
<keyword evidence="1" id="KW-0408">Iron</keyword>
<dbReference type="EMBL" id="FNBW01000009">
    <property type="protein sequence ID" value="SDG04950.1"/>
    <property type="molecule type" value="Genomic_DNA"/>
</dbReference>
<keyword evidence="2 6" id="KW-0489">Methyltransferase</keyword>
<evidence type="ECO:0000256" key="5">
    <source>
        <dbReference type="ARBA" id="ARBA00023014"/>
    </source>
</evidence>
<evidence type="ECO:0000313" key="10">
    <source>
        <dbReference type="EMBL" id="SDG04950.1"/>
    </source>
</evidence>
<feature type="compositionally biased region" description="Basic residues" evidence="8">
    <location>
        <begin position="1"/>
        <end position="17"/>
    </location>
</feature>
<comment type="similarity">
    <text evidence="6">Belongs to the class I-like SAM-binding methyltransferase superfamily. RNA M5U methyltransferase family.</text>
</comment>
<dbReference type="RefSeq" id="WP_093151729.1">
    <property type="nucleotide sequence ID" value="NZ_FNBW01000009.1"/>
</dbReference>
<evidence type="ECO:0000313" key="11">
    <source>
        <dbReference type="Proteomes" id="UP000198615"/>
    </source>
</evidence>